<dbReference type="EMBL" id="CP059733">
    <property type="protein sequence ID" value="WDE08273.1"/>
    <property type="molecule type" value="Genomic_DNA"/>
</dbReference>
<gene>
    <name evidence="1" type="primary">dsrH</name>
    <name evidence="1" type="ORF">SG34_016605</name>
</gene>
<dbReference type="GO" id="GO:0002143">
    <property type="term" value="P:tRNA wobble position uridine thiolation"/>
    <property type="evidence" value="ECO:0007669"/>
    <property type="project" value="InterPro"/>
</dbReference>
<dbReference type="InterPro" id="IPR027396">
    <property type="entry name" value="DsrEFH-like"/>
</dbReference>
<name>A0AAE9ZAU9_9GAMM</name>
<dbReference type="Gene3D" id="3.40.1260.10">
    <property type="entry name" value="DsrEFH-like"/>
    <property type="match status" value="1"/>
</dbReference>
<dbReference type="KEGG" id="tvd:SG34_016605"/>
<sequence>MSILHLVRSSQFQSTDFLQCVEVLTPGDQLVLLDDACYNLHHPLLIQAQEKLLPHKIAVVASHAQARAIPLPETITGISMTELVHLTFDYNSVVTWQ</sequence>
<reference evidence="1 2" key="2">
    <citation type="journal article" date="2022" name="Mar. Drugs">
        <title>Bioassay-Guided Fractionation Leads to the Detection of Cholic Acid Generated by the Rare Thalassomonas sp.</title>
        <authorList>
            <person name="Pheiffer F."/>
            <person name="Schneider Y.K."/>
            <person name="Hansen E.H."/>
            <person name="Andersen J.H."/>
            <person name="Isaksson J."/>
            <person name="Busche T."/>
            <person name="R C."/>
            <person name="Kalinowski J."/>
            <person name="Zyl L.V."/>
            <person name="Trindade M."/>
        </authorList>
    </citation>
    <scope>NUCLEOTIDE SEQUENCE [LARGE SCALE GENOMIC DNA]</scope>
    <source>
        <strain evidence="1 2">XOM25</strain>
    </source>
</reference>
<dbReference type="Pfam" id="PF04077">
    <property type="entry name" value="DsrH"/>
    <property type="match status" value="1"/>
</dbReference>
<proteinExistence type="predicted"/>
<protein>
    <submittedName>
        <fullName evidence="1">Sulfurtransferase complex subunit TusB</fullName>
    </submittedName>
</protein>
<evidence type="ECO:0000313" key="2">
    <source>
        <dbReference type="Proteomes" id="UP000032352"/>
    </source>
</evidence>
<dbReference type="AlphaFoldDB" id="A0AAE9ZAU9"/>
<evidence type="ECO:0000313" key="1">
    <source>
        <dbReference type="EMBL" id="WDE08273.1"/>
    </source>
</evidence>
<dbReference type="SUPFAM" id="SSF75169">
    <property type="entry name" value="DsrEFH-like"/>
    <property type="match status" value="1"/>
</dbReference>
<dbReference type="GO" id="GO:0005737">
    <property type="term" value="C:cytoplasm"/>
    <property type="evidence" value="ECO:0007669"/>
    <property type="project" value="InterPro"/>
</dbReference>
<organism evidence="1 2">
    <name type="scientific">Thalassomonas viridans</name>
    <dbReference type="NCBI Taxonomy" id="137584"/>
    <lineage>
        <taxon>Bacteria</taxon>
        <taxon>Pseudomonadati</taxon>
        <taxon>Pseudomonadota</taxon>
        <taxon>Gammaproteobacteria</taxon>
        <taxon>Alteromonadales</taxon>
        <taxon>Colwelliaceae</taxon>
        <taxon>Thalassomonas</taxon>
    </lineage>
</organism>
<dbReference type="Proteomes" id="UP000032352">
    <property type="component" value="Chromosome"/>
</dbReference>
<reference evidence="1 2" key="1">
    <citation type="journal article" date="2015" name="Genome Announc.">
        <title>Draft Genome Sequences of Marine Isolates of Thalassomonas viridans and Thalassomonas actiniarum.</title>
        <authorList>
            <person name="Olonade I."/>
            <person name="van Zyl L.J."/>
            <person name="Trindade M."/>
        </authorList>
    </citation>
    <scope>NUCLEOTIDE SEQUENCE [LARGE SCALE GENOMIC DNA]</scope>
    <source>
        <strain evidence="1 2">XOM25</strain>
    </source>
</reference>
<accession>A0AAE9ZAU9</accession>
<keyword evidence="2" id="KW-1185">Reference proteome</keyword>
<dbReference type="InterPro" id="IPR007215">
    <property type="entry name" value="Sulphur_relay_TusB/DsrH"/>
</dbReference>
<dbReference type="NCBIfam" id="TIGR03011">
    <property type="entry name" value="sulf_tusB_dsrH"/>
    <property type="match status" value="1"/>
</dbReference>